<evidence type="ECO:0000256" key="1">
    <source>
        <dbReference type="SAM" id="MobiDB-lite"/>
    </source>
</evidence>
<gene>
    <name evidence="2" type="ORF">GSTENG00002851001</name>
</gene>
<feature type="region of interest" description="Disordered" evidence="1">
    <location>
        <begin position="1"/>
        <end position="46"/>
    </location>
</feature>
<protein>
    <submittedName>
        <fullName evidence="2">(spotted green pufferfish) hypothetical protein</fullName>
    </submittedName>
</protein>
<feature type="compositionally biased region" description="Gly residues" evidence="1">
    <location>
        <begin position="1"/>
        <end position="10"/>
    </location>
</feature>
<sequence length="46" mass="4813">YERGRPGCGPDGHLRGSKGLLHPRGEAGLIPPFVFPEGPSVQSLSS</sequence>
<comment type="caution">
    <text evidence="2">The sequence shown here is derived from an EMBL/GenBank/DDBJ whole genome shotgun (WGS) entry which is preliminary data.</text>
</comment>
<dbReference type="AlphaFoldDB" id="Q4TDD6"/>
<reference evidence="2" key="1">
    <citation type="journal article" date="2004" name="Nature">
        <title>Genome duplication in the teleost fish Tetraodon nigroviridis reveals the early vertebrate proto-karyotype.</title>
        <authorList>
            <person name="Jaillon O."/>
            <person name="Aury J.-M."/>
            <person name="Brunet F."/>
            <person name="Petit J.-L."/>
            <person name="Stange-Thomann N."/>
            <person name="Mauceli E."/>
            <person name="Bouneau L."/>
            <person name="Fischer C."/>
            <person name="Ozouf-Costaz C."/>
            <person name="Bernot A."/>
            <person name="Nicaud S."/>
            <person name="Jaffe D."/>
            <person name="Fisher S."/>
            <person name="Lutfalla G."/>
            <person name="Dossat C."/>
            <person name="Segurens B."/>
            <person name="Dasilva C."/>
            <person name="Salanoubat M."/>
            <person name="Levy M."/>
            <person name="Boudet N."/>
            <person name="Castellano S."/>
            <person name="Anthouard V."/>
            <person name="Jubin C."/>
            <person name="Castelli V."/>
            <person name="Katinka M."/>
            <person name="Vacherie B."/>
            <person name="Biemont C."/>
            <person name="Skalli Z."/>
            <person name="Cattolico L."/>
            <person name="Poulain J."/>
            <person name="De Berardinis V."/>
            <person name="Cruaud C."/>
            <person name="Duprat S."/>
            <person name="Brottier P."/>
            <person name="Coutanceau J.-P."/>
            <person name="Gouzy J."/>
            <person name="Parra G."/>
            <person name="Lardier G."/>
            <person name="Chapple C."/>
            <person name="McKernan K.J."/>
            <person name="McEwan P."/>
            <person name="Bosak S."/>
            <person name="Kellis M."/>
            <person name="Volff J.-N."/>
            <person name="Guigo R."/>
            <person name="Zody M.C."/>
            <person name="Mesirov J."/>
            <person name="Lindblad-Toh K."/>
            <person name="Birren B."/>
            <person name="Nusbaum C."/>
            <person name="Kahn D."/>
            <person name="Robinson-Rechavi M."/>
            <person name="Laudet V."/>
            <person name="Schachter V."/>
            <person name="Quetier F."/>
            <person name="Saurin W."/>
            <person name="Scarpelli C."/>
            <person name="Wincker P."/>
            <person name="Lander E.S."/>
            <person name="Weissenbach J."/>
            <person name="Roest Crollius H."/>
        </authorList>
    </citation>
    <scope>NUCLEOTIDE SEQUENCE [LARGE SCALE GENOMIC DNA]</scope>
</reference>
<accession>Q4TDD6</accession>
<dbReference type="EMBL" id="CAAE01006335">
    <property type="protein sequence ID" value="CAF89096.1"/>
    <property type="molecule type" value="Genomic_DNA"/>
</dbReference>
<reference evidence="2" key="2">
    <citation type="submission" date="2004-02" db="EMBL/GenBank/DDBJ databases">
        <authorList>
            <consortium name="Genoscope"/>
            <consortium name="Whitehead Institute Centre for Genome Research"/>
        </authorList>
    </citation>
    <scope>NUCLEOTIDE SEQUENCE</scope>
</reference>
<feature type="non-terminal residue" evidence="2">
    <location>
        <position position="1"/>
    </location>
</feature>
<name>Q4TDD6_TETNG</name>
<dbReference type="KEGG" id="tng:GSTEN00002851G001"/>
<evidence type="ECO:0000313" key="2">
    <source>
        <dbReference type="EMBL" id="CAF89096.1"/>
    </source>
</evidence>
<organism evidence="2">
    <name type="scientific">Tetraodon nigroviridis</name>
    <name type="common">Spotted green pufferfish</name>
    <name type="synonym">Chelonodon nigroviridis</name>
    <dbReference type="NCBI Taxonomy" id="99883"/>
    <lineage>
        <taxon>Eukaryota</taxon>
        <taxon>Metazoa</taxon>
        <taxon>Chordata</taxon>
        <taxon>Craniata</taxon>
        <taxon>Vertebrata</taxon>
        <taxon>Euteleostomi</taxon>
        <taxon>Actinopterygii</taxon>
        <taxon>Neopterygii</taxon>
        <taxon>Teleostei</taxon>
        <taxon>Neoteleostei</taxon>
        <taxon>Acanthomorphata</taxon>
        <taxon>Eupercaria</taxon>
        <taxon>Tetraodontiformes</taxon>
        <taxon>Tetradontoidea</taxon>
        <taxon>Tetraodontidae</taxon>
        <taxon>Tetraodon</taxon>
    </lineage>
</organism>
<proteinExistence type="predicted"/>